<feature type="domain" description="Histidine kinase" evidence="6">
    <location>
        <begin position="501"/>
        <end position="716"/>
    </location>
</feature>
<dbReference type="SUPFAM" id="SSF55874">
    <property type="entry name" value="ATPase domain of HSP90 chaperone/DNA topoisomerase II/histidine kinase"/>
    <property type="match status" value="1"/>
</dbReference>
<dbReference type="InterPro" id="IPR036097">
    <property type="entry name" value="HisK_dim/P_sf"/>
</dbReference>
<dbReference type="InterPro" id="IPR000700">
    <property type="entry name" value="PAS-assoc_C"/>
</dbReference>
<dbReference type="InterPro" id="IPR004358">
    <property type="entry name" value="Sig_transdc_His_kin-like_C"/>
</dbReference>
<feature type="domain" description="PAS" evidence="7">
    <location>
        <begin position="121"/>
        <end position="191"/>
    </location>
</feature>
<evidence type="ECO:0000256" key="5">
    <source>
        <dbReference type="ARBA" id="ARBA00022777"/>
    </source>
</evidence>
<dbReference type="AlphaFoldDB" id="A0A5M8QJP2"/>
<dbReference type="PROSITE" id="PS50109">
    <property type="entry name" value="HIS_KIN"/>
    <property type="match status" value="1"/>
</dbReference>
<dbReference type="Pfam" id="PF08448">
    <property type="entry name" value="PAS_4"/>
    <property type="match status" value="2"/>
</dbReference>
<dbReference type="Gene3D" id="3.30.565.10">
    <property type="entry name" value="Histidine kinase-like ATPase, C-terminal domain"/>
    <property type="match status" value="1"/>
</dbReference>
<dbReference type="NCBIfam" id="TIGR00229">
    <property type="entry name" value="sensory_box"/>
    <property type="match status" value="4"/>
</dbReference>
<dbReference type="EMBL" id="JBGOGF010000001">
    <property type="protein sequence ID" value="MFA1769861.1"/>
    <property type="molecule type" value="Genomic_DNA"/>
</dbReference>
<dbReference type="Gene3D" id="3.30.450.20">
    <property type="entry name" value="PAS domain"/>
    <property type="match status" value="4"/>
</dbReference>
<dbReference type="Pfam" id="PF08447">
    <property type="entry name" value="PAS_3"/>
    <property type="match status" value="1"/>
</dbReference>
<reference evidence="10 12" key="3">
    <citation type="submission" date="2024-08" db="EMBL/GenBank/DDBJ databases">
        <authorList>
            <person name="Wei W."/>
        </authorList>
    </citation>
    <scope>NUCLEOTIDE SEQUENCE [LARGE SCALE GENOMIC DNA]</scope>
    <source>
        <strain evidence="10 12">XU2</strain>
    </source>
</reference>
<keyword evidence="5" id="KW-0418">Kinase</keyword>
<dbReference type="SMART" id="SM00091">
    <property type="entry name" value="PAS"/>
    <property type="match status" value="4"/>
</dbReference>
<feature type="domain" description="PAS" evidence="7">
    <location>
        <begin position="357"/>
        <end position="428"/>
    </location>
</feature>
<protein>
    <recommendedName>
        <fullName evidence="2">histidine kinase</fullName>
        <ecNumber evidence="2">2.7.13.3</ecNumber>
    </recommendedName>
</protein>
<dbReference type="Proteomes" id="UP001570846">
    <property type="component" value="Unassembled WGS sequence"/>
</dbReference>
<reference evidence="9 11" key="2">
    <citation type="submission" date="2019-09" db="EMBL/GenBank/DDBJ databases">
        <title>A bacterium isolated from glacier soil.</title>
        <authorList>
            <person name="Liu Q."/>
        </authorList>
    </citation>
    <scope>NUCLEOTIDE SEQUENCE [LARGE SCALE GENOMIC DNA]</scope>
    <source>
        <strain evidence="9 11">MDT1-10-3</strain>
    </source>
</reference>
<evidence type="ECO:0000256" key="1">
    <source>
        <dbReference type="ARBA" id="ARBA00000085"/>
    </source>
</evidence>
<proteinExistence type="predicted"/>
<gene>
    <name evidence="10" type="ORF">ACD591_01050</name>
    <name evidence="9" type="ORF">FOE74_05960</name>
</gene>
<keyword evidence="12" id="KW-1185">Reference proteome</keyword>
<dbReference type="InterPro" id="IPR013655">
    <property type="entry name" value="PAS_fold_3"/>
</dbReference>
<dbReference type="InterPro" id="IPR052162">
    <property type="entry name" value="Sensor_kinase/Photoreceptor"/>
</dbReference>
<organism evidence="9 11">
    <name type="scientific">Rufibacter glacialis</name>
    <dbReference type="NCBI Taxonomy" id="1259555"/>
    <lineage>
        <taxon>Bacteria</taxon>
        <taxon>Pseudomonadati</taxon>
        <taxon>Bacteroidota</taxon>
        <taxon>Cytophagia</taxon>
        <taxon>Cytophagales</taxon>
        <taxon>Hymenobacteraceae</taxon>
        <taxon>Rufibacter</taxon>
    </lineage>
</organism>
<dbReference type="PROSITE" id="PS50113">
    <property type="entry name" value="PAC"/>
    <property type="match status" value="1"/>
</dbReference>
<dbReference type="PROSITE" id="PS50112">
    <property type="entry name" value="PAS"/>
    <property type="match status" value="4"/>
</dbReference>
<dbReference type="Gene3D" id="1.10.287.130">
    <property type="match status" value="1"/>
</dbReference>
<feature type="domain" description="PAC" evidence="8">
    <location>
        <begin position="429"/>
        <end position="483"/>
    </location>
</feature>
<dbReference type="RefSeq" id="WP_149097680.1">
    <property type="nucleotide sequence ID" value="NZ_BMMG01000002.1"/>
</dbReference>
<evidence type="ECO:0000313" key="9">
    <source>
        <dbReference type="EMBL" id="KAA6435488.1"/>
    </source>
</evidence>
<sequence length="716" mass="80760">MKWEKLAQLSLDMICTFDRDGFYTYASEASMGMLGYESAELVGRHFTALLHPDDLEKTNSAFQTVLHGAKSKDFENRLVHKQGNLVPVLWSSALSEEDGTIYCVVRDITELEAGRRRLEESEHRYRALFENNPDIVYLENCEGLLLEVNKGFCDMWGISAEEAIHQPSVSFLPAEAVSSAEEALQQVLRGNTIREDLEMVKGNKKLVFHTIQYPVMVNGEVIGAQTIARDITSTVLAYQTIQSQAMKLNNILESITDAFLTLDKDWRITYFNKEAEQLLPFDRAKHLGVNIWDLFPEEVGGPAYLLYHQAIATGKTTVFTTFLVAHNKWFQVKAYPSGEGLSIYFDDVTEKVNTQGELEKLSLVASKSNNGMLIIDKDGVIEWVNEGFSRLHGYGLEEAVGKRPFDLLHHPTVDVSLYKSLNEKLGQGESVSFEILNRTKSGEGLWVSVEISPVFDEAGNITQFVVVQTDISALKQSEQELTKLANDLYRQKSDLQQFSYIISHNLRGPVANALGLTDLLMEVPSDTVVFSKSLRFLQQSVKKLDAVLMDVNTILGVRDSKGNLEVEQVDILNVLEQALSSFKEPLSSTGAKVIIDVEEDMRVRANKAYLHSIFYNLLSNSIKYRSEERSLEIRVKCFEYAENRMVISFSDNGTGFDMDKAKDNIFKLYKRFHTEQEGRGMGLFLIKSHLDAMDGHVEVTSRVGEGTKFMLFLSLK</sequence>
<evidence type="ECO:0000256" key="4">
    <source>
        <dbReference type="ARBA" id="ARBA00022679"/>
    </source>
</evidence>
<evidence type="ECO:0000313" key="12">
    <source>
        <dbReference type="Proteomes" id="UP001570846"/>
    </source>
</evidence>
<accession>A0A5M8QJP2</accession>
<keyword evidence="3" id="KW-0597">Phosphoprotein</keyword>
<evidence type="ECO:0000259" key="7">
    <source>
        <dbReference type="PROSITE" id="PS50112"/>
    </source>
</evidence>
<dbReference type="CDD" id="cd00130">
    <property type="entry name" value="PAS"/>
    <property type="match status" value="4"/>
</dbReference>
<dbReference type="InterPro" id="IPR001610">
    <property type="entry name" value="PAC"/>
</dbReference>
<evidence type="ECO:0000313" key="10">
    <source>
        <dbReference type="EMBL" id="MFA1769861.1"/>
    </source>
</evidence>
<comment type="caution">
    <text evidence="9">The sequence shown here is derived from an EMBL/GenBank/DDBJ whole genome shotgun (WGS) entry which is preliminary data.</text>
</comment>
<dbReference type="PRINTS" id="PR00344">
    <property type="entry name" value="BCTRLSENSOR"/>
</dbReference>
<dbReference type="InterPro" id="IPR035965">
    <property type="entry name" value="PAS-like_dom_sf"/>
</dbReference>
<dbReference type="GO" id="GO:0000155">
    <property type="term" value="F:phosphorelay sensor kinase activity"/>
    <property type="evidence" value="ECO:0007669"/>
    <property type="project" value="InterPro"/>
</dbReference>
<dbReference type="PANTHER" id="PTHR43304:SF1">
    <property type="entry name" value="PAC DOMAIN-CONTAINING PROTEIN"/>
    <property type="match status" value="1"/>
</dbReference>
<dbReference type="SUPFAM" id="SSF47384">
    <property type="entry name" value="Homodimeric domain of signal transducing histidine kinase"/>
    <property type="match status" value="1"/>
</dbReference>
<dbReference type="InterPro" id="IPR003594">
    <property type="entry name" value="HATPase_dom"/>
</dbReference>
<dbReference type="Pfam" id="PF02518">
    <property type="entry name" value="HATPase_c"/>
    <property type="match status" value="1"/>
</dbReference>
<dbReference type="SMART" id="SM00387">
    <property type="entry name" value="HATPase_c"/>
    <property type="match status" value="1"/>
</dbReference>
<dbReference type="EMBL" id="VKKZ01000019">
    <property type="protein sequence ID" value="KAA6435488.1"/>
    <property type="molecule type" value="Genomic_DNA"/>
</dbReference>
<dbReference type="InterPro" id="IPR000014">
    <property type="entry name" value="PAS"/>
</dbReference>
<dbReference type="PANTHER" id="PTHR43304">
    <property type="entry name" value="PHYTOCHROME-LIKE PROTEIN CPH1"/>
    <property type="match status" value="1"/>
</dbReference>
<comment type="catalytic activity">
    <reaction evidence="1">
        <text>ATP + protein L-histidine = ADP + protein N-phospho-L-histidine.</text>
        <dbReference type="EC" id="2.7.13.3"/>
    </reaction>
</comment>
<evidence type="ECO:0000313" key="11">
    <source>
        <dbReference type="Proteomes" id="UP000323866"/>
    </source>
</evidence>
<name>A0A5M8QJP2_9BACT</name>
<dbReference type="InterPro" id="IPR013656">
    <property type="entry name" value="PAS_4"/>
</dbReference>
<dbReference type="InterPro" id="IPR036890">
    <property type="entry name" value="HATPase_C_sf"/>
</dbReference>
<dbReference type="SUPFAM" id="SSF55785">
    <property type="entry name" value="PYP-like sensor domain (PAS domain)"/>
    <property type="match status" value="4"/>
</dbReference>
<evidence type="ECO:0000256" key="3">
    <source>
        <dbReference type="ARBA" id="ARBA00022553"/>
    </source>
</evidence>
<keyword evidence="4" id="KW-0808">Transferase</keyword>
<evidence type="ECO:0000259" key="6">
    <source>
        <dbReference type="PROSITE" id="PS50109"/>
    </source>
</evidence>
<dbReference type="OrthoDB" id="9766459at2"/>
<dbReference type="InterPro" id="IPR005467">
    <property type="entry name" value="His_kinase_dom"/>
</dbReference>
<dbReference type="EC" id="2.7.13.3" evidence="2"/>
<evidence type="ECO:0000259" key="8">
    <source>
        <dbReference type="PROSITE" id="PS50113"/>
    </source>
</evidence>
<evidence type="ECO:0000256" key="2">
    <source>
        <dbReference type="ARBA" id="ARBA00012438"/>
    </source>
</evidence>
<dbReference type="Pfam" id="PF13426">
    <property type="entry name" value="PAS_9"/>
    <property type="match status" value="1"/>
</dbReference>
<reference evidence="9 11" key="1">
    <citation type="submission" date="2019-07" db="EMBL/GenBank/DDBJ databases">
        <authorList>
            <person name="Qu J.-H."/>
        </authorList>
    </citation>
    <scope>NUCLEOTIDE SEQUENCE [LARGE SCALE GENOMIC DNA]</scope>
    <source>
        <strain evidence="9 11">MDT1-10-3</strain>
    </source>
</reference>
<dbReference type="Proteomes" id="UP000323866">
    <property type="component" value="Unassembled WGS sequence"/>
</dbReference>
<dbReference type="SMART" id="SM00086">
    <property type="entry name" value="PAC"/>
    <property type="match status" value="2"/>
</dbReference>
<feature type="domain" description="PAS" evidence="7">
    <location>
        <begin position="244"/>
        <end position="298"/>
    </location>
</feature>
<feature type="domain" description="PAS" evidence="7">
    <location>
        <begin position="1"/>
        <end position="69"/>
    </location>
</feature>